<evidence type="ECO:0000313" key="4">
    <source>
        <dbReference type="Proteomes" id="UP001242368"/>
    </source>
</evidence>
<reference evidence="2" key="3">
    <citation type="submission" date="2023-06" db="EMBL/GenBank/DDBJ databases">
        <authorList>
            <person name="Lucena T."/>
            <person name="Sun Q."/>
        </authorList>
    </citation>
    <scope>NUCLEOTIDE SEQUENCE</scope>
    <source>
        <strain evidence="2">CECT 7184</strain>
    </source>
</reference>
<dbReference type="Gene3D" id="3.40.630.30">
    <property type="match status" value="1"/>
</dbReference>
<dbReference type="InterPro" id="IPR000182">
    <property type="entry name" value="GNAT_dom"/>
</dbReference>
<keyword evidence="2" id="KW-0012">Acyltransferase</keyword>
<name>A0ABT8CRA8_9FLAO</name>
<dbReference type="RefSeq" id="WP_290362779.1">
    <property type="nucleotide sequence ID" value="NZ_JAUFQU010000001.1"/>
</dbReference>
<accession>A0ABT8CRA8</accession>
<sequence>MKPLQDTHIRAYTEEDKENILHLLKLNTPKYFAAEEEADLQHYLAHEIELYYVVVSDGMIVGCGGINFVENKTIGKLSWDILHPDYQGKSFGSLLTKYRIEVLKKIESVQKITVRTSQLAYRFYEKQGFELADVVKNYWADGFDLYAMVYKETISA</sequence>
<dbReference type="CDD" id="cd04301">
    <property type="entry name" value="NAT_SF"/>
    <property type="match status" value="1"/>
</dbReference>
<dbReference type="EMBL" id="JAUFQU010000001">
    <property type="protein sequence ID" value="MDN3706724.1"/>
    <property type="molecule type" value="Genomic_DNA"/>
</dbReference>
<protein>
    <submittedName>
        <fullName evidence="2">GNAT family N-acetyltransferase</fullName>
        <ecNumber evidence="2">2.3.1.-</ecNumber>
    </submittedName>
</protein>
<gene>
    <name evidence="2" type="ORF">QW060_06215</name>
    <name evidence="3" type="ORF">QW060_20510</name>
</gene>
<feature type="domain" description="N-acetyltransferase" evidence="1">
    <location>
        <begin position="7"/>
        <end position="155"/>
    </location>
</feature>
<comment type="caution">
    <text evidence="2">The sequence shown here is derived from an EMBL/GenBank/DDBJ whole genome shotgun (WGS) entry which is preliminary data.</text>
</comment>
<organism evidence="2 4">
    <name type="scientific">Paenimyroides ceti</name>
    <dbReference type="NCBI Taxonomy" id="395087"/>
    <lineage>
        <taxon>Bacteria</taxon>
        <taxon>Pseudomonadati</taxon>
        <taxon>Bacteroidota</taxon>
        <taxon>Flavobacteriia</taxon>
        <taxon>Flavobacteriales</taxon>
        <taxon>Flavobacteriaceae</taxon>
        <taxon>Paenimyroides</taxon>
    </lineage>
</organism>
<dbReference type="InterPro" id="IPR016181">
    <property type="entry name" value="Acyl_CoA_acyltransferase"/>
</dbReference>
<dbReference type="Pfam" id="PF00583">
    <property type="entry name" value="Acetyltransf_1"/>
    <property type="match status" value="1"/>
</dbReference>
<reference evidence="2" key="1">
    <citation type="journal article" date="2014" name="Int. J. Syst. Evol. Microbiol.">
        <title>Complete genome of a new Firmicutes species belonging to the dominant human colonic microbiota ('Ruminococcus bicirculans') reveals two chromosomes and a selective capacity to utilize plant glucans.</title>
        <authorList>
            <consortium name="NISC Comparative Sequencing Program"/>
            <person name="Wegmann U."/>
            <person name="Louis P."/>
            <person name="Goesmann A."/>
            <person name="Henrissat B."/>
            <person name="Duncan S.H."/>
            <person name="Flint H.J."/>
        </authorList>
    </citation>
    <scope>NUCLEOTIDE SEQUENCE</scope>
    <source>
        <strain evidence="2">CECT 7184</strain>
    </source>
</reference>
<reference evidence="4" key="2">
    <citation type="journal article" date="2019" name="Int. J. Syst. Evol. Microbiol.">
        <title>The Global Catalogue of Microorganisms (GCM) 10K type strain sequencing project: providing services to taxonomists for standard genome sequencing and annotation.</title>
        <authorList>
            <consortium name="The Broad Institute Genomics Platform"/>
            <consortium name="The Broad Institute Genome Sequencing Center for Infectious Disease"/>
            <person name="Wu L."/>
            <person name="Ma J."/>
        </authorList>
    </citation>
    <scope>NUCLEOTIDE SEQUENCE [LARGE SCALE GENOMIC DNA]</scope>
    <source>
        <strain evidence="4">CECT 7184</strain>
    </source>
</reference>
<dbReference type="EC" id="2.3.1.-" evidence="2"/>
<evidence type="ECO:0000259" key="1">
    <source>
        <dbReference type="PROSITE" id="PS51186"/>
    </source>
</evidence>
<proteinExistence type="predicted"/>
<dbReference type="GO" id="GO:0016746">
    <property type="term" value="F:acyltransferase activity"/>
    <property type="evidence" value="ECO:0007669"/>
    <property type="project" value="UniProtKB-KW"/>
</dbReference>
<dbReference type="SUPFAM" id="SSF55729">
    <property type="entry name" value="Acyl-CoA N-acyltransferases (Nat)"/>
    <property type="match status" value="1"/>
</dbReference>
<keyword evidence="2" id="KW-0808">Transferase</keyword>
<evidence type="ECO:0000313" key="2">
    <source>
        <dbReference type="EMBL" id="MDN3706724.1"/>
    </source>
</evidence>
<dbReference type="Proteomes" id="UP001242368">
    <property type="component" value="Unassembled WGS sequence"/>
</dbReference>
<dbReference type="EMBL" id="JAUFQU010000033">
    <property type="protein sequence ID" value="MDN3709395.1"/>
    <property type="molecule type" value="Genomic_DNA"/>
</dbReference>
<evidence type="ECO:0000313" key="3">
    <source>
        <dbReference type="EMBL" id="MDN3709395.1"/>
    </source>
</evidence>
<keyword evidence="4" id="KW-1185">Reference proteome</keyword>
<dbReference type="PROSITE" id="PS51186">
    <property type="entry name" value="GNAT"/>
    <property type="match status" value="1"/>
</dbReference>